<feature type="transmembrane region" description="Helical" evidence="8">
    <location>
        <begin position="132"/>
        <end position="152"/>
    </location>
</feature>
<reference evidence="9 10" key="1">
    <citation type="submission" date="2014-09" db="EMBL/GenBank/DDBJ databases">
        <authorList>
            <person name="Martin A.A."/>
        </authorList>
    </citation>
    <scope>NUCLEOTIDE SEQUENCE</scope>
    <source>
        <strain evidence="10">ED321</strain>
        <strain evidence="9">ED321 Heterogonic</strain>
    </source>
</reference>
<dbReference type="GO" id="GO:0006506">
    <property type="term" value="P:GPI anchor biosynthetic process"/>
    <property type="evidence" value="ECO:0007669"/>
    <property type="project" value="UniProtKB-KW"/>
</dbReference>
<comment type="similarity">
    <text evidence="2 8">Belongs to the PGAP3 family.</text>
</comment>
<gene>
    <name evidence="9 11 12" type="ORF">SRAE_1000175000</name>
</gene>
<dbReference type="PANTHER" id="PTHR13148:SF0">
    <property type="entry name" value="POST-GPI ATTACHMENT TO PROTEINS FACTOR 3"/>
    <property type="match status" value="1"/>
</dbReference>
<dbReference type="OMA" id="DFMIEDC"/>
<accession>A0A090L7I4</accession>
<dbReference type="GO" id="GO:0016788">
    <property type="term" value="F:hydrolase activity, acting on ester bonds"/>
    <property type="evidence" value="ECO:0007669"/>
    <property type="project" value="TreeGrafter"/>
</dbReference>
<feature type="transmembrane region" description="Helical" evidence="8">
    <location>
        <begin position="223"/>
        <end position="244"/>
    </location>
</feature>
<evidence type="ECO:0000256" key="2">
    <source>
        <dbReference type="ARBA" id="ARBA00006387"/>
    </source>
</evidence>
<dbReference type="GeneID" id="36375854"/>
<keyword evidence="4 8" id="KW-0812">Transmembrane</keyword>
<dbReference type="WBParaSite" id="SRAE_1000175000.1">
    <property type="protein sequence ID" value="SRAE_1000175000.1"/>
    <property type="gene ID" value="WBGene00258359"/>
</dbReference>
<feature type="transmembrane region" description="Helical" evidence="8">
    <location>
        <begin position="291"/>
        <end position="310"/>
    </location>
</feature>
<name>A0A090L7I4_STRRB</name>
<dbReference type="Pfam" id="PF04080">
    <property type="entry name" value="Per1"/>
    <property type="match status" value="1"/>
</dbReference>
<comment type="subcellular location">
    <subcellularLocation>
        <location evidence="1">Endomembrane system</location>
        <topology evidence="1">Multi-pass membrane protein</topology>
    </subcellularLocation>
    <subcellularLocation>
        <location evidence="8">Golgi apparatus membrane</location>
        <topology evidence="8">Multi-pass membrane protein</topology>
    </subcellularLocation>
</comment>
<feature type="transmembrane region" description="Helical" evidence="8">
    <location>
        <begin position="103"/>
        <end position="120"/>
    </location>
</feature>
<evidence type="ECO:0000256" key="6">
    <source>
        <dbReference type="ARBA" id="ARBA00022989"/>
    </source>
</evidence>
<reference evidence="11" key="2">
    <citation type="submission" date="2020-12" db="UniProtKB">
        <authorList>
            <consortium name="WormBaseParasite"/>
        </authorList>
    </citation>
    <scope>IDENTIFICATION</scope>
</reference>
<evidence type="ECO:0000256" key="5">
    <source>
        <dbReference type="ARBA" id="ARBA00022729"/>
    </source>
</evidence>
<evidence type="ECO:0000256" key="1">
    <source>
        <dbReference type="ARBA" id="ARBA00004127"/>
    </source>
</evidence>
<dbReference type="PANTHER" id="PTHR13148">
    <property type="entry name" value="PER1-RELATED"/>
    <property type="match status" value="1"/>
</dbReference>
<protein>
    <recommendedName>
        <fullName evidence="8">Post-GPI attachment to proteins factor 3</fullName>
    </recommendedName>
</protein>
<evidence type="ECO:0000256" key="7">
    <source>
        <dbReference type="ARBA" id="ARBA00023136"/>
    </source>
</evidence>
<sequence>MYIIFISLTKICSSSLGDNTIAYERCIKKCYTQFSCPKLENAYKWSTKDCFECRYECIWEVANIFKSYGKEIPQFHGKWPFTAIHFEIPILKIFFLIQEPASVLFSILNLLSCFYLYKYIKKNIDSMDPLKNVWLLYGIIGIIAWILSSIFHSFDTWQTELLDYSGAFMVVLFQFYGAVSFQFSKIIQKNKNVKLLWQLMSFCALLFAIDHLYKLVYLRNYGYNMKVCLTVSALTITLYIYWIIKSLNTKSYAILKARKYLISILLFVGIGILFEIFDFPPIYNIFDAHSIFHLFTIPIPILLSRFIVCVSESRQYIYKDSKDI</sequence>
<evidence type="ECO:0000313" key="12">
    <source>
        <dbReference type="WormBase" id="SRAE_1000175000"/>
    </source>
</evidence>
<dbReference type="GO" id="GO:0000139">
    <property type="term" value="C:Golgi membrane"/>
    <property type="evidence" value="ECO:0007669"/>
    <property type="project" value="UniProtKB-SubCell"/>
</dbReference>
<keyword evidence="3 8" id="KW-0337">GPI-anchor biosynthesis</keyword>
<keyword evidence="8" id="KW-0333">Golgi apparatus</keyword>
<keyword evidence="5" id="KW-0732">Signal</keyword>
<keyword evidence="6 8" id="KW-1133">Transmembrane helix</keyword>
<evidence type="ECO:0000313" key="10">
    <source>
        <dbReference type="Proteomes" id="UP000035682"/>
    </source>
</evidence>
<organism evidence="9">
    <name type="scientific">Strongyloides ratti</name>
    <name type="common">Parasitic roundworm</name>
    <dbReference type="NCBI Taxonomy" id="34506"/>
    <lineage>
        <taxon>Eukaryota</taxon>
        <taxon>Metazoa</taxon>
        <taxon>Ecdysozoa</taxon>
        <taxon>Nematoda</taxon>
        <taxon>Chromadorea</taxon>
        <taxon>Rhabditida</taxon>
        <taxon>Tylenchina</taxon>
        <taxon>Panagrolaimomorpha</taxon>
        <taxon>Strongyloidoidea</taxon>
        <taxon>Strongyloididae</taxon>
        <taxon>Strongyloides</taxon>
    </lineage>
</organism>
<dbReference type="STRING" id="34506.A0A090L7I4"/>
<feature type="transmembrane region" description="Helical" evidence="8">
    <location>
        <begin position="195"/>
        <end position="217"/>
    </location>
</feature>
<evidence type="ECO:0000313" key="9">
    <source>
        <dbReference type="EMBL" id="CEF63489.1"/>
    </source>
</evidence>
<evidence type="ECO:0000313" key="11">
    <source>
        <dbReference type="WBParaSite" id="SRAE_1000175000.1"/>
    </source>
</evidence>
<dbReference type="RefSeq" id="XP_024502691.1">
    <property type="nucleotide sequence ID" value="XM_024648744.1"/>
</dbReference>
<dbReference type="WormBase" id="SRAE_1000175000">
    <property type="protein sequence ID" value="SRP04274"/>
    <property type="gene ID" value="WBGene00258359"/>
</dbReference>
<keyword evidence="10" id="KW-1185">Reference proteome</keyword>
<dbReference type="GO" id="GO:0005789">
    <property type="term" value="C:endoplasmic reticulum membrane"/>
    <property type="evidence" value="ECO:0007669"/>
    <property type="project" value="TreeGrafter"/>
</dbReference>
<proteinExistence type="inferred from homology"/>
<feature type="transmembrane region" description="Helical" evidence="8">
    <location>
        <begin position="164"/>
        <end position="183"/>
    </location>
</feature>
<keyword evidence="7 8" id="KW-0472">Membrane</keyword>
<dbReference type="EMBL" id="LN609528">
    <property type="protein sequence ID" value="CEF63489.1"/>
    <property type="molecule type" value="Genomic_DNA"/>
</dbReference>
<feature type="transmembrane region" description="Helical" evidence="8">
    <location>
        <begin position="260"/>
        <end position="279"/>
    </location>
</feature>
<dbReference type="OrthoDB" id="419770at2759"/>
<comment type="function">
    <text evidence="8">Involved in the lipid remodeling steps of GPI-anchor maturation.</text>
</comment>
<dbReference type="InterPro" id="IPR007217">
    <property type="entry name" value="Per1-like"/>
</dbReference>
<dbReference type="Proteomes" id="UP000035682">
    <property type="component" value="Unplaced"/>
</dbReference>
<evidence type="ECO:0000256" key="4">
    <source>
        <dbReference type="ARBA" id="ARBA00022692"/>
    </source>
</evidence>
<evidence type="ECO:0000256" key="3">
    <source>
        <dbReference type="ARBA" id="ARBA00022502"/>
    </source>
</evidence>
<evidence type="ECO:0000256" key="8">
    <source>
        <dbReference type="RuleBase" id="RU365066"/>
    </source>
</evidence>
<dbReference type="CTD" id="36375854"/>
<dbReference type="AlphaFoldDB" id="A0A090L7I4"/>